<evidence type="ECO:0000256" key="7">
    <source>
        <dbReference type="SAM" id="SignalP"/>
    </source>
</evidence>
<feature type="domain" description="Fe2OG dioxygenase" evidence="8">
    <location>
        <begin position="276"/>
        <end position="373"/>
    </location>
</feature>
<feature type="signal peptide" evidence="7">
    <location>
        <begin position="1"/>
        <end position="24"/>
    </location>
</feature>
<organism evidence="9">
    <name type="scientific">Hemiselmis andersenii</name>
    <name type="common">Cryptophyte alga</name>
    <dbReference type="NCBI Taxonomy" id="464988"/>
    <lineage>
        <taxon>Eukaryota</taxon>
        <taxon>Cryptophyceae</taxon>
        <taxon>Cryptomonadales</taxon>
        <taxon>Hemiselmidaceae</taxon>
        <taxon>Hemiselmis</taxon>
    </lineage>
</organism>
<evidence type="ECO:0000313" key="9">
    <source>
        <dbReference type="EMBL" id="CAD8972837.1"/>
    </source>
</evidence>
<evidence type="ECO:0000256" key="2">
    <source>
        <dbReference type="ARBA" id="ARBA00022723"/>
    </source>
</evidence>
<feature type="region of interest" description="Disordered" evidence="6">
    <location>
        <begin position="83"/>
        <end position="123"/>
    </location>
</feature>
<dbReference type="PANTHER" id="PTHR14650">
    <property type="entry name" value="PROLYL HYDROXYLASE-RELATED"/>
    <property type="match status" value="1"/>
</dbReference>
<feature type="chain" id="PRO_5030633464" description="Fe2OG dioxygenase domain-containing protein" evidence="7">
    <location>
        <begin position="25"/>
        <end position="383"/>
    </location>
</feature>
<evidence type="ECO:0000256" key="1">
    <source>
        <dbReference type="ARBA" id="ARBA00001961"/>
    </source>
</evidence>
<evidence type="ECO:0000256" key="3">
    <source>
        <dbReference type="ARBA" id="ARBA00022964"/>
    </source>
</evidence>
<dbReference type="EMBL" id="HBFX01039628">
    <property type="protein sequence ID" value="CAD8972837.1"/>
    <property type="molecule type" value="Transcribed_RNA"/>
</dbReference>
<feature type="compositionally biased region" description="Basic and acidic residues" evidence="6">
    <location>
        <begin position="106"/>
        <end position="123"/>
    </location>
</feature>
<evidence type="ECO:0000256" key="4">
    <source>
        <dbReference type="ARBA" id="ARBA00023002"/>
    </source>
</evidence>
<dbReference type="Gene3D" id="2.60.120.620">
    <property type="entry name" value="q2cbj1_9rhob like domain"/>
    <property type="match status" value="1"/>
</dbReference>
<keyword evidence="4" id="KW-0560">Oxidoreductase</keyword>
<dbReference type="SMART" id="SM00702">
    <property type="entry name" value="P4Hc"/>
    <property type="match status" value="1"/>
</dbReference>
<dbReference type="GO" id="GO:0005506">
    <property type="term" value="F:iron ion binding"/>
    <property type="evidence" value="ECO:0007669"/>
    <property type="project" value="InterPro"/>
</dbReference>
<keyword evidence="7" id="KW-0732">Signal</keyword>
<evidence type="ECO:0000259" key="8">
    <source>
        <dbReference type="PROSITE" id="PS51471"/>
    </source>
</evidence>
<dbReference type="InterPro" id="IPR005123">
    <property type="entry name" value="Oxoglu/Fe-dep_dioxygenase_dom"/>
</dbReference>
<dbReference type="AlphaFoldDB" id="A0A7S1EDK5"/>
<comment type="cofactor">
    <cofactor evidence="1">
        <name>L-ascorbate</name>
        <dbReference type="ChEBI" id="CHEBI:38290"/>
    </cofactor>
</comment>
<dbReference type="PROSITE" id="PS51471">
    <property type="entry name" value="FE2OG_OXY"/>
    <property type="match status" value="1"/>
</dbReference>
<proteinExistence type="predicted"/>
<protein>
    <recommendedName>
        <fullName evidence="8">Fe2OG dioxygenase domain-containing protein</fullName>
    </recommendedName>
</protein>
<name>A0A7S1EDK5_HEMAN</name>
<dbReference type="InterPro" id="IPR006620">
    <property type="entry name" value="Pro_4_hyd_alph"/>
</dbReference>
<dbReference type="GO" id="GO:0031418">
    <property type="term" value="F:L-ascorbic acid binding"/>
    <property type="evidence" value="ECO:0007669"/>
    <property type="project" value="InterPro"/>
</dbReference>
<dbReference type="InterPro" id="IPR039210">
    <property type="entry name" value="OGFOD3"/>
</dbReference>
<reference evidence="9" key="1">
    <citation type="submission" date="2021-01" db="EMBL/GenBank/DDBJ databases">
        <authorList>
            <person name="Corre E."/>
            <person name="Pelletier E."/>
            <person name="Niang G."/>
            <person name="Scheremetjew M."/>
            <person name="Finn R."/>
            <person name="Kale V."/>
            <person name="Holt S."/>
            <person name="Cochrane G."/>
            <person name="Meng A."/>
            <person name="Brown T."/>
            <person name="Cohen L."/>
        </authorList>
    </citation>
    <scope>NUCLEOTIDE SEQUENCE</scope>
    <source>
        <strain evidence="9">CCMP644</strain>
    </source>
</reference>
<dbReference type="InterPro" id="IPR044862">
    <property type="entry name" value="Pro_4_hyd_alph_FE2OG_OXY"/>
</dbReference>
<dbReference type="Pfam" id="PF13640">
    <property type="entry name" value="2OG-FeII_Oxy_3"/>
    <property type="match status" value="1"/>
</dbReference>
<dbReference type="GO" id="GO:0016705">
    <property type="term" value="F:oxidoreductase activity, acting on paired donors, with incorporation or reduction of molecular oxygen"/>
    <property type="evidence" value="ECO:0007669"/>
    <property type="project" value="InterPro"/>
</dbReference>
<dbReference type="GO" id="GO:0016020">
    <property type="term" value="C:membrane"/>
    <property type="evidence" value="ECO:0007669"/>
    <property type="project" value="TreeGrafter"/>
</dbReference>
<keyword evidence="2" id="KW-0479">Metal-binding</keyword>
<sequence>MRNSLSLPFLLSVFLLLSVSPLRASTPYYDEYEDDIDMDEILEFMRRTRGRPKPPQAHPGHTQKDTISQLLEQLKEGEAAGTLLRDGSHTSRASGRGGGQQASSPRGEKTQRAKFRKDSIDADSLRTREEYQKHQADRVRKAFKEGKRREVLVKSTTRLAEPAQWDVPCVARFYDSAYGVVQGCTPSVMQCVRVVRDGFGSEDEMRDLAEITERAMVNLFHQGGTTSIAPASSLDRLGNKGSLLYLYFLNKIKLQLIKEFGLGEIYDSGALLTRLKGNPPKDEWDVDPNHVYWNPHVDKANIPTYDYSALLYLNTLGDDFEGGEFAFLDDDADRIVQPRAGRLLLFPSGPENLHQVREVTRGTRYVLAMWFTCSKQHQYTDDD</sequence>
<evidence type="ECO:0000256" key="6">
    <source>
        <dbReference type="SAM" id="MobiDB-lite"/>
    </source>
</evidence>
<accession>A0A7S1EDK5</accession>
<keyword evidence="5" id="KW-0408">Iron</keyword>
<keyword evidence="3" id="KW-0223">Dioxygenase</keyword>
<dbReference type="GO" id="GO:0051213">
    <property type="term" value="F:dioxygenase activity"/>
    <property type="evidence" value="ECO:0007669"/>
    <property type="project" value="UniProtKB-KW"/>
</dbReference>
<evidence type="ECO:0000256" key="5">
    <source>
        <dbReference type="ARBA" id="ARBA00023004"/>
    </source>
</evidence>
<gene>
    <name evidence="9" type="ORF">HAND00432_LOCUS23838</name>
</gene>
<dbReference type="PANTHER" id="PTHR14650:SF1">
    <property type="entry name" value="2-OXOGLUTARATE AND IRON-DEPENDENT OXYGENASE DOMAIN-CONTAINING PROTEIN 3"/>
    <property type="match status" value="1"/>
</dbReference>